<accession>A0ABV4P5D1</accession>
<organism evidence="1 2">
    <name type="scientific">Microbulbifer epialgicus</name>
    <dbReference type="NCBI Taxonomy" id="393907"/>
    <lineage>
        <taxon>Bacteria</taxon>
        <taxon>Pseudomonadati</taxon>
        <taxon>Pseudomonadota</taxon>
        <taxon>Gammaproteobacteria</taxon>
        <taxon>Cellvibrionales</taxon>
        <taxon>Microbulbiferaceae</taxon>
        <taxon>Microbulbifer</taxon>
    </lineage>
</organism>
<name>A0ABV4P5D1_9GAMM</name>
<comment type="caution">
    <text evidence="1">The sequence shown here is derived from an EMBL/GenBank/DDBJ whole genome shotgun (WGS) entry which is preliminary data.</text>
</comment>
<reference evidence="1 2" key="1">
    <citation type="submission" date="2024-08" db="EMBL/GenBank/DDBJ databases">
        <authorList>
            <person name="Ishaq N."/>
        </authorList>
    </citation>
    <scope>NUCLEOTIDE SEQUENCE [LARGE SCALE GENOMIC DNA]</scope>
    <source>
        <strain evidence="1 2">DSM 18651</strain>
    </source>
</reference>
<dbReference type="Proteomes" id="UP001569428">
    <property type="component" value="Unassembled WGS sequence"/>
</dbReference>
<keyword evidence="2" id="KW-1185">Reference proteome</keyword>
<dbReference type="EMBL" id="JBGMEK010000110">
    <property type="protein sequence ID" value="MFA0813582.1"/>
    <property type="molecule type" value="Genomic_DNA"/>
</dbReference>
<dbReference type="Pfam" id="PF17236">
    <property type="entry name" value="SU10_MCP"/>
    <property type="match status" value="1"/>
</dbReference>
<sequence length="297" mass="32685">MTTTYDSVGNAEDVKDAIFETKLIDQPMLNVIKDGKASGKLHEWQKRDTTAPGENARPEGADIGTFGYTPTAMMNNRCQLMDKPFKISDTLEEIKKHGRSSELKDQSTVKLRELKNDIEYAFNGAGKQTRQTGDGNDVPDKMDCAQVQIHSDCRVDHGAAFTASNGEASIKAGQLATYNNGGNVETLLINPIHADPIAGFAQQSGRNRDVEEKRLVDCIDIIDTPHGSVSVVKGRYMDISTILGLDSEFWSADILQKTKMVPLAITGHNQKMMWKTELTLACLNDKTSFVIENITTS</sequence>
<gene>
    <name evidence="1" type="ORF">ACCI49_22085</name>
</gene>
<evidence type="ECO:0000313" key="1">
    <source>
        <dbReference type="EMBL" id="MFA0813582.1"/>
    </source>
</evidence>
<evidence type="ECO:0000313" key="2">
    <source>
        <dbReference type="Proteomes" id="UP001569428"/>
    </source>
</evidence>
<proteinExistence type="predicted"/>
<dbReference type="RefSeq" id="WP_371841395.1">
    <property type="nucleotide sequence ID" value="NZ_JBGMEK010000110.1"/>
</dbReference>
<dbReference type="InterPro" id="IPR035198">
    <property type="entry name" value="SU10_MCP"/>
</dbReference>
<protein>
    <submittedName>
        <fullName evidence="1">DUF5309 family protein</fullName>
    </submittedName>
</protein>